<dbReference type="Gene3D" id="1.10.3720.10">
    <property type="entry name" value="MetI-like"/>
    <property type="match status" value="1"/>
</dbReference>
<dbReference type="GO" id="GO:0055085">
    <property type="term" value="P:transmembrane transport"/>
    <property type="evidence" value="ECO:0007669"/>
    <property type="project" value="InterPro"/>
</dbReference>
<evidence type="ECO:0000256" key="6">
    <source>
        <dbReference type="ARBA" id="ARBA00022989"/>
    </source>
</evidence>
<keyword evidence="3 8" id="KW-0813">Transport</keyword>
<keyword evidence="6 8" id="KW-1133">Transmembrane helix</keyword>
<dbReference type="GO" id="GO:0005886">
    <property type="term" value="C:plasma membrane"/>
    <property type="evidence" value="ECO:0007669"/>
    <property type="project" value="UniProtKB-SubCell"/>
</dbReference>
<dbReference type="InterPro" id="IPR035906">
    <property type="entry name" value="MetI-like_sf"/>
</dbReference>
<evidence type="ECO:0000256" key="1">
    <source>
        <dbReference type="ARBA" id="ARBA00004651"/>
    </source>
</evidence>
<evidence type="ECO:0000313" key="10">
    <source>
        <dbReference type="EMBL" id="MBJ3762386.1"/>
    </source>
</evidence>
<dbReference type="PANTHER" id="PTHR42929">
    <property type="entry name" value="INNER MEMBRANE ABC TRANSPORTER PERMEASE PROTEIN YDCU-RELATED-RELATED"/>
    <property type="match status" value="1"/>
</dbReference>
<dbReference type="Proteomes" id="UP000642488">
    <property type="component" value="Unassembled WGS sequence"/>
</dbReference>
<proteinExistence type="inferred from homology"/>
<keyword evidence="7 8" id="KW-0472">Membrane</keyword>
<feature type="transmembrane region" description="Helical" evidence="8">
    <location>
        <begin position="72"/>
        <end position="94"/>
    </location>
</feature>
<name>A0A934IGH2_9RHOB</name>
<dbReference type="InterPro" id="IPR000515">
    <property type="entry name" value="MetI-like"/>
</dbReference>
<feature type="transmembrane region" description="Helical" evidence="8">
    <location>
        <begin position="229"/>
        <end position="247"/>
    </location>
</feature>
<feature type="transmembrane region" description="Helical" evidence="8">
    <location>
        <begin position="158"/>
        <end position="180"/>
    </location>
</feature>
<dbReference type="SUPFAM" id="SSF161098">
    <property type="entry name" value="MetI-like"/>
    <property type="match status" value="1"/>
</dbReference>
<feature type="transmembrane region" description="Helical" evidence="8">
    <location>
        <begin position="106"/>
        <end position="128"/>
    </location>
</feature>
<comment type="caution">
    <text evidence="10">The sequence shown here is derived from an EMBL/GenBank/DDBJ whole genome shotgun (WGS) entry which is preliminary data.</text>
</comment>
<evidence type="ECO:0000256" key="2">
    <source>
        <dbReference type="ARBA" id="ARBA00007069"/>
    </source>
</evidence>
<dbReference type="PROSITE" id="PS50928">
    <property type="entry name" value="ABC_TM1"/>
    <property type="match status" value="1"/>
</dbReference>
<evidence type="ECO:0000256" key="7">
    <source>
        <dbReference type="ARBA" id="ARBA00023136"/>
    </source>
</evidence>
<reference evidence="10" key="1">
    <citation type="submission" date="2020-12" db="EMBL/GenBank/DDBJ databases">
        <title>Bacterial taxonomy.</title>
        <authorList>
            <person name="Pan X."/>
        </authorList>
    </citation>
    <scope>NUCLEOTIDE SEQUENCE</scope>
    <source>
        <strain evidence="10">KCTC 52957</strain>
    </source>
</reference>
<keyword evidence="4" id="KW-1003">Cell membrane</keyword>
<dbReference type="Pfam" id="PF00528">
    <property type="entry name" value="BPD_transp_1"/>
    <property type="match status" value="1"/>
</dbReference>
<keyword evidence="11" id="KW-1185">Reference proteome</keyword>
<dbReference type="CDD" id="cd06261">
    <property type="entry name" value="TM_PBP2"/>
    <property type="match status" value="1"/>
</dbReference>
<evidence type="ECO:0000256" key="5">
    <source>
        <dbReference type="ARBA" id="ARBA00022692"/>
    </source>
</evidence>
<dbReference type="RefSeq" id="WP_198915563.1">
    <property type="nucleotide sequence ID" value="NZ_JAEKPD010000006.1"/>
</dbReference>
<dbReference type="PANTHER" id="PTHR42929:SF3">
    <property type="entry name" value="PUTRESCINE TRANSPORT SYSTEM PERMEASE PROTEIN POTH"/>
    <property type="match status" value="1"/>
</dbReference>
<comment type="similarity">
    <text evidence="2">Belongs to the binding-protein-dependent transport system permease family. CysTW subfamily.</text>
</comment>
<dbReference type="AlphaFoldDB" id="A0A934IGH2"/>
<accession>A0A934IGH2</accession>
<evidence type="ECO:0000313" key="11">
    <source>
        <dbReference type="Proteomes" id="UP000642488"/>
    </source>
</evidence>
<evidence type="ECO:0000256" key="8">
    <source>
        <dbReference type="RuleBase" id="RU363032"/>
    </source>
</evidence>
<evidence type="ECO:0000256" key="4">
    <source>
        <dbReference type="ARBA" id="ARBA00022475"/>
    </source>
</evidence>
<evidence type="ECO:0000256" key="3">
    <source>
        <dbReference type="ARBA" id="ARBA00022448"/>
    </source>
</evidence>
<protein>
    <submittedName>
        <fullName evidence="10">ABC transporter permease subunit</fullName>
    </submittedName>
</protein>
<organism evidence="10 11">
    <name type="scientific">Palleronia pontilimi</name>
    <dbReference type="NCBI Taxonomy" id="1964209"/>
    <lineage>
        <taxon>Bacteria</taxon>
        <taxon>Pseudomonadati</taxon>
        <taxon>Pseudomonadota</taxon>
        <taxon>Alphaproteobacteria</taxon>
        <taxon>Rhodobacterales</taxon>
        <taxon>Roseobacteraceae</taxon>
        <taxon>Palleronia</taxon>
    </lineage>
</organism>
<keyword evidence="5 8" id="KW-0812">Transmembrane</keyword>
<comment type="subcellular location">
    <subcellularLocation>
        <location evidence="1 8">Cell membrane</location>
        <topology evidence="1 8">Multi-pass membrane protein</topology>
    </subcellularLocation>
</comment>
<feature type="domain" description="ABC transmembrane type-1" evidence="9">
    <location>
        <begin position="72"/>
        <end position="278"/>
    </location>
</feature>
<evidence type="ECO:0000259" key="9">
    <source>
        <dbReference type="PROSITE" id="PS50928"/>
    </source>
</evidence>
<feature type="transmembrane region" description="Helical" evidence="8">
    <location>
        <begin position="259"/>
        <end position="278"/>
    </location>
</feature>
<gene>
    <name evidence="10" type="ORF">ILP92_06475</name>
</gene>
<feature type="transmembrane region" description="Helical" evidence="8">
    <location>
        <begin position="201"/>
        <end position="223"/>
    </location>
</feature>
<dbReference type="EMBL" id="JAEKPD010000006">
    <property type="protein sequence ID" value="MBJ3762386.1"/>
    <property type="molecule type" value="Genomic_DNA"/>
</dbReference>
<sequence length="289" mass="31547">MKRLVALVPLAWLGLFFLIPFVVLTKISLSEPAIAQPPYLPVVDWADGILTVALNLGNYIFLTEDPLYLVSYFSSVKIAAISTLFALLLGYPMAYAIARAPERRRGLLLMLVILPFWTSFLLRVYAWIGLLKANGPVNNFLLSIGVIDQPLVMLQTDFAVYLGIVYTYLPFMILPLYATLSKLDVDLLDAAADLGARPATTFLTVTLPLSLPGIVAGSMLVFIPAVGEYVIPALLGGPGTLMIGSVLWNEFFLNRDWPVAAAVAIVMVLVLALPIAILRRVQAAQEDRA</sequence>